<dbReference type="InterPro" id="IPR048261">
    <property type="entry name" value="SlpA/SlyD-like_ins_sf"/>
</dbReference>
<evidence type="ECO:0000313" key="8">
    <source>
        <dbReference type="EMBL" id="AKJ93944.1"/>
    </source>
</evidence>
<dbReference type="Gene3D" id="3.10.50.40">
    <property type="match status" value="1"/>
</dbReference>
<evidence type="ECO:0000256" key="2">
    <source>
        <dbReference type="ARBA" id="ARBA00006577"/>
    </source>
</evidence>
<accession>A0A0G3G0M8</accession>
<dbReference type="Gene3D" id="2.40.10.330">
    <property type="match status" value="1"/>
</dbReference>
<reference evidence="8 9" key="1">
    <citation type="submission" date="2015-04" db="EMBL/GenBank/DDBJ databases">
        <title>Complete Sequence for the Genome of the Thioalkalivibrio versutus D301.</title>
        <authorList>
            <person name="Mu T."/>
            <person name="Zhou J."/>
            <person name="Xu X."/>
        </authorList>
    </citation>
    <scope>NUCLEOTIDE SEQUENCE [LARGE SCALE GENOMIC DNA]</scope>
    <source>
        <strain evidence="8 9">D301</strain>
    </source>
</reference>
<evidence type="ECO:0000256" key="1">
    <source>
        <dbReference type="ARBA" id="ARBA00000971"/>
    </source>
</evidence>
<dbReference type="InterPro" id="IPR001179">
    <property type="entry name" value="PPIase_FKBP_dom"/>
</dbReference>
<dbReference type="SUPFAM" id="SSF54534">
    <property type="entry name" value="FKBP-like"/>
    <property type="match status" value="1"/>
</dbReference>
<dbReference type="EC" id="5.2.1.8" evidence="6"/>
<dbReference type="RefSeq" id="WP_018938361.1">
    <property type="nucleotide sequence ID" value="NZ_CP011367.1"/>
</dbReference>
<evidence type="ECO:0000256" key="5">
    <source>
        <dbReference type="PROSITE-ProRule" id="PRU00277"/>
    </source>
</evidence>
<evidence type="ECO:0000259" key="7">
    <source>
        <dbReference type="PROSITE" id="PS50059"/>
    </source>
</evidence>
<evidence type="ECO:0000256" key="6">
    <source>
        <dbReference type="RuleBase" id="RU003915"/>
    </source>
</evidence>
<name>A0A0G3G0M8_9GAMM</name>
<dbReference type="OrthoDB" id="9808891at2"/>
<keyword evidence="4 5" id="KW-0413">Isomerase</keyword>
<dbReference type="AlphaFoldDB" id="A0A0G3G0M8"/>
<evidence type="ECO:0000313" key="9">
    <source>
        <dbReference type="Proteomes" id="UP000064201"/>
    </source>
</evidence>
<dbReference type="PANTHER" id="PTHR47861">
    <property type="entry name" value="FKBP-TYPE PEPTIDYL-PROLYL CIS-TRANS ISOMERASE SLYD"/>
    <property type="match status" value="1"/>
</dbReference>
<protein>
    <recommendedName>
        <fullName evidence="6">Peptidyl-prolyl cis-trans isomerase</fullName>
        <ecNumber evidence="6">5.2.1.8</ecNumber>
    </recommendedName>
</protein>
<evidence type="ECO:0000256" key="3">
    <source>
        <dbReference type="ARBA" id="ARBA00023110"/>
    </source>
</evidence>
<comment type="similarity">
    <text evidence="2 6">Belongs to the FKBP-type PPIase family.</text>
</comment>
<dbReference type="PANTHER" id="PTHR47861:SF4">
    <property type="entry name" value="FKBP-TYPE 16 KDA PEPTIDYL-PROLYL CIS-TRANS ISOMERASE"/>
    <property type="match status" value="1"/>
</dbReference>
<keyword evidence="9" id="KW-1185">Reference proteome</keyword>
<dbReference type="Proteomes" id="UP000064201">
    <property type="component" value="Chromosome"/>
</dbReference>
<keyword evidence="3 5" id="KW-0697">Rotamase</keyword>
<dbReference type="STRING" id="106634.TVD_00560"/>
<dbReference type="InterPro" id="IPR046357">
    <property type="entry name" value="PPIase_dom_sf"/>
</dbReference>
<dbReference type="PATRIC" id="fig|106634.4.peg.114"/>
<comment type="catalytic activity">
    <reaction evidence="1 5 6">
        <text>[protein]-peptidylproline (omega=180) = [protein]-peptidylproline (omega=0)</text>
        <dbReference type="Rhea" id="RHEA:16237"/>
        <dbReference type="Rhea" id="RHEA-COMP:10747"/>
        <dbReference type="Rhea" id="RHEA-COMP:10748"/>
        <dbReference type="ChEBI" id="CHEBI:83833"/>
        <dbReference type="ChEBI" id="CHEBI:83834"/>
        <dbReference type="EC" id="5.2.1.8"/>
    </reaction>
</comment>
<proteinExistence type="inferred from homology"/>
<dbReference type="GO" id="GO:0003755">
    <property type="term" value="F:peptidyl-prolyl cis-trans isomerase activity"/>
    <property type="evidence" value="ECO:0007669"/>
    <property type="project" value="UniProtKB-UniRule"/>
</dbReference>
<feature type="domain" description="PPIase FKBP-type" evidence="7">
    <location>
        <begin position="7"/>
        <end position="93"/>
    </location>
</feature>
<dbReference type="PROSITE" id="PS50059">
    <property type="entry name" value="FKBP_PPIASE"/>
    <property type="match status" value="1"/>
</dbReference>
<evidence type="ECO:0000256" key="4">
    <source>
        <dbReference type="ARBA" id="ARBA00023235"/>
    </source>
</evidence>
<dbReference type="Pfam" id="PF00254">
    <property type="entry name" value="FKBP_C"/>
    <property type="match status" value="1"/>
</dbReference>
<dbReference type="EMBL" id="CP011367">
    <property type="protein sequence ID" value="AKJ93944.1"/>
    <property type="molecule type" value="Genomic_DNA"/>
</dbReference>
<sequence>MTTATKGAHIEMHYRLILENGFVVDGTGEEPITLEIGSGEILPGLEDLLVGLIAGDHREFAIEAGVMFPFRDQAAVQQMPRSQFPADLPLEVDYIYEFNSPAGDAVPGRIEAVEDATVTVDFNHPLAGQNFTFEVDVLSVSEPQ</sequence>
<dbReference type="KEGG" id="tvr:TVD_00560"/>
<gene>
    <name evidence="8" type="ORF">TVD_00560</name>
</gene>
<organism evidence="8 9">
    <name type="scientific">Thioalkalivibrio versutus</name>
    <dbReference type="NCBI Taxonomy" id="106634"/>
    <lineage>
        <taxon>Bacteria</taxon>
        <taxon>Pseudomonadati</taxon>
        <taxon>Pseudomonadota</taxon>
        <taxon>Gammaproteobacteria</taxon>
        <taxon>Chromatiales</taxon>
        <taxon>Ectothiorhodospiraceae</taxon>
        <taxon>Thioalkalivibrio</taxon>
    </lineage>
</organism>